<organism evidence="2 3">
    <name type="scientific">Ileibacterium valens</name>
    <dbReference type="NCBI Taxonomy" id="1862668"/>
    <lineage>
        <taxon>Bacteria</taxon>
        <taxon>Bacillati</taxon>
        <taxon>Bacillota</taxon>
        <taxon>Erysipelotrichia</taxon>
        <taxon>Erysipelotrichales</taxon>
        <taxon>Erysipelotrichaceae</taxon>
        <taxon>Ileibacterium</taxon>
    </lineage>
</organism>
<evidence type="ECO:0000313" key="2">
    <source>
        <dbReference type="EMBL" id="OLU40058.1"/>
    </source>
</evidence>
<keyword evidence="1" id="KW-0472">Membrane</keyword>
<sequence length="91" mass="10546">MEKSVKIMLFISAVFLAIFVIVLYMDYSGFHSNIEQIIKSLRSDEPYKLQAAWYSVVMIRIFEFLVLAIIFGAGGLFMHIRDNRIPKAGRR</sequence>
<comment type="caution">
    <text evidence="2">The sequence shown here is derived from an EMBL/GenBank/DDBJ whole genome shotgun (WGS) entry which is preliminary data.</text>
</comment>
<accession>A0A1U7NGC2</accession>
<proteinExistence type="predicted"/>
<dbReference type="AlphaFoldDB" id="A0A1U7NGC2"/>
<evidence type="ECO:0000256" key="1">
    <source>
        <dbReference type="SAM" id="Phobius"/>
    </source>
</evidence>
<reference evidence="2 3" key="1">
    <citation type="submission" date="2016-11" db="EMBL/GenBank/DDBJ databases">
        <title>Description of two novel members of the family Erysipelotrichaceae: Ileibacterium lipovorans gen. nov., sp. nov. and Dubosiella newyorkensis, gen. nov., sp. nov.</title>
        <authorList>
            <person name="Cox L.M."/>
            <person name="Sohn J."/>
            <person name="Tyrrell K.L."/>
            <person name="Citron D.M."/>
            <person name="Lawson P.A."/>
            <person name="Patel N.B."/>
            <person name="Iizumi T."/>
            <person name="Perez-Perez G.I."/>
            <person name="Goldstein E.J."/>
            <person name="Blaser M.J."/>
        </authorList>
    </citation>
    <scope>NUCLEOTIDE SEQUENCE [LARGE SCALE GENOMIC DNA]</scope>
    <source>
        <strain evidence="2 3">NYU-BL-A3</strain>
    </source>
</reference>
<keyword evidence="1" id="KW-0812">Transmembrane</keyword>
<dbReference type="RefSeq" id="WP_075819206.1">
    <property type="nucleotide sequence ID" value="NZ_CAOUMU010000117.1"/>
</dbReference>
<dbReference type="GeneID" id="82202710"/>
<dbReference type="EMBL" id="MPJW01000118">
    <property type="protein sequence ID" value="OLU40058.1"/>
    <property type="molecule type" value="Genomic_DNA"/>
</dbReference>
<keyword evidence="3" id="KW-1185">Reference proteome</keyword>
<feature type="transmembrane region" description="Helical" evidence="1">
    <location>
        <begin position="51"/>
        <end position="77"/>
    </location>
</feature>
<protein>
    <submittedName>
        <fullName evidence="2">Uncharacterized protein</fullName>
    </submittedName>
</protein>
<gene>
    <name evidence="2" type="ORF">BO222_05735</name>
</gene>
<name>A0A1U7NGC2_9FIRM</name>
<keyword evidence="1" id="KW-1133">Transmembrane helix</keyword>
<feature type="transmembrane region" description="Helical" evidence="1">
    <location>
        <begin position="7"/>
        <end position="25"/>
    </location>
</feature>
<dbReference type="Proteomes" id="UP000186341">
    <property type="component" value="Unassembled WGS sequence"/>
</dbReference>
<evidence type="ECO:0000313" key="3">
    <source>
        <dbReference type="Proteomes" id="UP000186341"/>
    </source>
</evidence>